<keyword evidence="4" id="KW-1185">Reference proteome</keyword>
<feature type="compositionally biased region" description="Acidic residues" evidence="1">
    <location>
        <begin position="19"/>
        <end position="29"/>
    </location>
</feature>
<protein>
    <recommendedName>
        <fullName evidence="5">Transmembrane protein</fullName>
    </recommendedName>
</protein>
<dbReference type="OrthoDB" id="6737830at2759"/>
<keyword evidence="2" id="KW-1133">Transmembrane helix</keyword>
<keyword evidence="2" id="KW-0812">Transmembrane</keyword>
<evidence type="ECO:0008006" key="5">
    <source>
        <dbReference type="Google" id="ProtNLM"/>
    </source>
</evidence>
<feature type="region of interest" description="Disordered" evidence="1">
    <location>
        <begin position="168"/>
        <end position="188"/>
    </location>
</feature>
<proteinExistence type="predicted"/>
<feature type="region of interest" description="Disordered" evidence="1">
    <location>
        <begin position="215"/>
        <end position="244"/>
    </location>
</feature>
<evidence type="ECO:0000313" key="4">
    <source>
        <dbReference type="Proteomes" id="UP001107558"/>
    </source>
</evidence>
<evidence type="ECO:0000256" key="1">
    <source>
        <dbReference type="SAM" id="MobiDB-lite"/>
    </source>
</evidence>
<dbReference type="AlphaFoldDB" id="A0A9J6CJ71"/>
<name>A0A9J6CJ71_POLVA</name>
<feature type="transmembrane region" description="Helical" evidence="2">
    <location>
        <begin position="66"/>
        <end position="87"/>
    </location>
</feature>
<feature type="transmembrane region" description="Helical" evidence="2">
    <location>
        <begin position="43"/>
        <end position="60"/>
    </location>
</feature>
<evidence type="ECO:0000313" key="3">
    <source>
        <dbReference type="EMBL" id="KAG5682265.1"/>
    </source>
</evidence>
<comment type="caution">
    <text evidence="3">The sequence shown here is derived from an EMBL/GenBank/DDBJ whole genome shotgun (WGS) entry which is preliminary data.</text>
</comment>
<feature type="compositionally biased region" description="Polar residues" evidence="1">
    <location>
        <begin position="168"/>
        <end position="180"/>
    </location>
</feature>
<feature type="region of interest" description="Disordered" evidence="1">
    <location>
        <begin position="1"/>
        <end position="36"/>
    </location>
</feature>
<dbReference type="Proteomes" id="UP001107558">
    <property type="component" value="Chromosome 1"/>
</dbReference>
<feature type="compositionally biased region" description="Low complexity" evidence="1">
    <location>
        <begin position="1"/>
        <end position="13"/>
    </location>
</feature>
<gene>
    <name evidence="3" type="ORF">PVAND_011629</name>
</gene>
<evidence type="ECO:0000256" key="2">
    <source>
        <dbReference type="SAM" id="Phobius"/>
    </source>
</evidence>
<keyword evidence="2" id="KW-0472">Membrane</keyword>
<sequence length="244" mass="27571">MSPIIINSTNPIIHKSNNLDDEEKGEEDTEKAREERKQTGRSIAIIIFLSLMCLALYHVIQRKTTILAGVLVPALILFAYTFFVIHISNRDKKRRKQLEAEELKRLNEESKSDVTKKSSVFSSPSASTASFPSTSSKQAILVQQSSQIKLPKSNLKTLDEINKSAKLKNSSNVNKMNASSGVKKKNSFKKIPSHSNIQVKSNQSATCMIVENEKLKRSRSFDKRNHQESSRHFTVDNKKTKTKH</sequence>
<organism evidence="3 4">
    <name type="scientific">Polypedilum vanderplanki</name>
    <name type="common">Sleeping chironomid midge</name>
    <dbReference type="NCBI Taxonomy" id="319348"/>
    <lineage>
        <taxon>Eukaryota</taxon>
        <taxon>Metazoa</taxon>
        <taxon>Ecdysozoa</taxon>
        <taxon>Arthropoda</taxon>
        <taxon>Hexapoda</taxon>
        <taxon>Insecta</taxon>
        <taxon>Pterygota</taxon>
        <taxon>Neoptera</taxon>
        <taxon>Endopterygota</taxon>
        <taxon>Diptera</taxon>
        <taxon>Nematocera</taxon>
        <taxon>Chironomoidea</taxon>
        <taxon>Chironomidae</taxon>
        <taxon>Chironominae</taxon>
        <taxon>Polypedilum</taxon>
        <taxon>Polypedilum</taxon>
    </lineage>
</organism>
<reference evidence="3" key="1">
    <citation type="submission" date="2021-03" db="EMBL/GenBank/DDBJ databases">
        <title>Chromosome level genome of the anhydrobiotic midge Polypedilum vanderplanki.</title>
        <authorList>
            <person name="Yoshida Y."/>
            <person name="Kikawada T."/>
            <person name="Gusev O."/>
        </authorList>
    </citation>
    <scope>NUCLEOTIDE SEQUENCE</scope>
    <source>
        <strain evidence="3">NIAS01</strain>
        <tissue evidence="3">Whole body or cell culture</tissue>
    </source>
</reference>
<dbReference type="EMBL" id="JADBJN010000001">
    <property type="protein sequence ID" value="KAG5682265.1"/>
    <property type="molecule type" value="Genomic_DNA"/>
</dbReference>
<accession>A0A9J6CJ71</accession>